<keyword evidence="3" id="KW-0479">Metal-binding</keyword>
<protein>
    <recommendedName>
        <fullName evidence="7">Radical SAM core domain-containing protein</fullName>
    </recommendedName>
</protein>
<keyword evidence="4" id="KW-0408">Iron</keyword>
<keyword evidence="2" id="KW-0949">S-adenosyl-L-methionine</keyword>
<dbReference type="InterPro" id="IPR007197">
    <property type="entry name" value="rSAM"/>
</dbReference>
<evidence type="ECO:0000313" key="6">
    <source>
        <dbReference type="EMBL" id="SVD10050.1"/>
    </source>
</evidence>
<dbReference type="InterPro" id="IPR023404">
    <property type="entry name" value="rSAM_horseshoe"/>
</dbReference>
<evidence type="ECO:0000256" key="2">
    <source>
        <dbReference type="ARBA" id="ARBA00022691"/>
    </source>
</evidence>
<dbReference type="GO" id="GO:0051536">
    <property type="term" value="F:iron-sulfur cluster binding"/>
    <property type="evidence" value="ECO:0007669"/>
    <property type="project" value="UniProtKB-KW"/>
</dbReference>
<dbReference type="EMBL" id="UINC01129573">
    <property type="protein sequence ID" value="SVD10050.1"/>
    <property type="molecule type" value="Genomic_DNA"/>
</dbReference>
<evidence type="ECO:0000256" key="4">
    <source>
        <dbReference type="ARBA" id="ARBA00023004"/>
    </source>
</evidence>
<proteinExistence type="predicted"/>
<dbReference type="SUPFAM" id="SSF102114">
    <property type="entry name" value="Radical SAM enzymes"/>
    <property type="match status" value="1"/>
</dbReference>
<evidence type="ECO:0000256" key="1">
    <source>
        <dbReference type="ARBA" id="ARBA00001966"/>
    </source>
</evidence>
<dbReference type="GO" id="GO:0003824">
    <property type="term" value="F:catalytic activity"/>
    <property type="evidence" value="ECO:0007669"/>
    <property type="project" value="InterPro"/>
</dbReference>
<comment type="cofactor">
    <cofactor evidence="1">
        <name>[4Fe-4S] cluster</name>
        <dbReference type="ChEBI" id="CHEBI:49883"/>
    </cofactor>
</comment>
<name>A0A382SJA2_9ZZZZ</name>
<dbReference type="SFLD" id="SFLDS00029">
    <property type="entry name" value="Radical_SAM"/>
    <property type="match status" value="1"/>
</dbReference>
<sequence length="294" mass="34350">MDLKESEFATDFNTYTNQNNYLTLDSYKEMKDIIQIVIQEVKKYNPTWMGFSIIDGNVDSTLCIAKNVKEKFPKINIVLGGQGTDTLKGGTMRSKSFLDDGSWKNNYSYDDWDFIDYIVYGDGEIKFKSLLLAEKTKKELSKIGGIAFRYNNKWYINEETVKTSLAEMPIPDYSDFVETESYYRQYGSSVPLILSRGCPFKCTFCTVPTAVPNFNYRLVDSCVQEIQQWYDTGHRDFIIHDSIINFRPDWLKEFCEKILEKPWQYGDLHNDAIHWGGNMRLMAPMRDLDTMRLY</sequence>
<evidence type="ECO:0000256" key="5">
    <source>
        <dbReference type="ARBA" id="ARBA00023014"/>
    </source>
</evidence>
<dbReference type="InterPro" id="IPR058240">
    <property type="entry name" value="rSAM_sf"/>
</dbReference>
<reference evidence="6" key="1">
    <citation type="submission" date="2018-05" db="EMBL/GenBank/DDBJ databases">
        <authorList>
            <person name="Lanie J.A."/>
            <person name="Ng W.-L."/>
            <person name="Kazmierczak K.M."/>
            <person name="Andrzejewski T.M."/>
            <person name="Davidsen T.M."/>
            <person name="Wayne K.J."/>
            <person name="Tettelin H."/>
            <person name="Glass J.I."/>
            <person name="Rusch D."/>
            <person name="Podicherti R."/>
            <person name="Tsui H.-C.T."/>
            <person name="Winkler M.E."/>
        </authorList>
    </citation>
    <scope>NUCLEOTIDE SEQUENCE</scope>
</reference>
<organism evidence="6">
    <name type="scientific">marine metagenome</name>
    <dbReference type="NCBI Taxonomy" id="408172"/>
    <lineage>
        <taxon>unclassified sequences</taxon>
        <taxon>metagenomes</taxon>
        <taxon>ecological metagenomes</taxon>
    </lineage>
</organism>
<dbReference type="PANTHER" id="PTHR43409">
    <property type="entry name" value="ANAEROBIC MAGNESIUM-PROTOPORPHYRIN IX MONOMETHYL ESTER CYCLASE-RELATED"/>
    <property type="match status" value="1"/>
</dbReference>
<dbReference type="AlphaFoldDB" id="A0A382SJA2"/>
<evidence type="ECO:0008006" key="7">
    <source>
        <dbReference type="Google" id="ProtNLM"/>
    </source>
</evidence>
<feature type="non-terminal residue" evidence="6">
    <location>
        <position position="1"/>
    </location>
</feature>
<keyword evidence="5" id="KW-0411">Iron-sulfur</keyword>
<evidence type="ECO:0000256" key="3">
    <source>
        <dbReference type="ARBA" id="ARBA00022723"/>
    </source>
</evidence>
<dbReference type="InterPro" id="IPR051198">
    <property type="entry name" value="BchE-like"/>
</dbReference>
<accession>A0A382SJA2</accession>
<feature type="non-terminal residue" evidence="6">
    <location>
        <position position="294"/>
    </location>
</feature>
<gene>
    <name evidence="6" type="ORF">METZ01_LOCUS362904</name>
</gene>
<dbReference type="GO" id="GO:0046872">
    <property type="term" value="F:metal ion binding"/>
    <property type="evidence" value="ECO:0007669"/>
    <property type="project" value="UniProtKB-KW"/>
</dbReference>
<dbReference type="SFLD" id="SFLDG01082">
    <property type="entry name" value="B12-binding_domain_containing"/>
    <property type="match status" value="1"/>
</dbReference>
<dbReference type="Gene3D" id="3.40.50.280">
    <property type="entry name" value="Cobalamin-binding domain"/>
    <property type="match status" value="1"/>
</dbReference>
<dbReference type="Gene3D" id="3.80.30.20">
    <property type="entry name" value="tm_1862 like domain"/>
    <property type="match status" value="1"/>
</dbReference>